<evidence type="ECO:0000256" key="3">
    <source>
        <dbReference type="ARBA" id="ARBA00022898"/>
    </source>
</evidence>
<dbReference type="Gene3D" id="3.40.640.10">
    <property type="entry name" value="Type I PLP-dependent aspartate aminotransferase-like (Major domain)"/>
    <property type="match status" value="1"/>
</dbReference>
<protein>
    <recommendedName>
        <fullName evidence="5">Aromatic amino acid beta-eliminating lyase/threonine aldolase domain-containing protein</fullName>
    </recommendedName>
</protein>
<dbReference type="Gene3D" id="3.90.1150.10">
    <property type="entry name" value="Aspartate Aminotransferase, domain 1"/>
    <property type="match status" value="1"/>
</dbReference>
<dbReference type="PANTHER" id="PTHR48097:SF9">
    <property type="entry name" value="L-THREONINE ALDOLASE"/>
    <property type="match status" value="1"/>
</dbReference>
<dbReference type="InterPro" id="IPR015421">
    <property type="entry name" value="PyrdxlP-dep_Trfase_major"/>
</dbReference>
<evidence type="ECO:0000259" key="5">
    <source>
        <dbReference type="Pfam" id="PF01212"/>
    </source>
</evidence>
<dbReference type="Pfam" id="PF01212">
    <property type="entry name" value="Beta_elim_lyase"/>
    <property type="match status" value="1"/>
</dbReference>
<keyword evidence="4" id="KW-0472">Membrane</keyword>
<dbReference type="NCBIfam" id="NF007825">
    <property type="entry name" value="PRK10534.1"/>
    <property type="match status" value="1"/>
</dbReference>
<comment type="caution">
    <text evidence="6">The sequence shown here is derived from an EMBL/GenBank/DDBJ whole genome shotgun (WGS) entry which is preliminary data.</text>
</comment>
<dbReference type="InterPro" id="IPR001597">
    <property type="entry name" value="ArAA_b-elim_lyase/Thr_aldolase"/>
</dbReference>
<evidence type="ECO:0000313" key="6">
    <source>
        <dbReference type="EMBL" id="KAK5787050.1"/>
    </source>
</evidence>
<gene>
    <name evidence="6" type="ORF">PVK06_041701</name>
</gene>
<keyword evidence="3" id="KW-0663">Pyridoxal phosphate</keyword>
<sequence length="648" mass="70875">MALTISNVFHCPKPRISPLNSIPNSSISKLSSSYLRFPRRFSFPKNRIAICAASSAAGSSNPDSDLNPYEVLGVSPIEGFEKVKQVYTRKRKEADKRGDEATAALLEKAYDKLMMAQLMNRKKGVTYGSFKVSKDVKYADKQPIVSWGPRFSKSTVQDTRINMAISAVFTAWIVIKRNAEYKPLQFLAFAFVYRIFEKLKAFEPPVSPTFTEEGEDDGRGLRMGKRLLRSLALVFGCIALSSLAYTGILNLIEYIGSYIPAVLYNNQSNLVDFLAIKDEGKQKEELETVKMATRTVDLRSDTVTKPTEAMRAAMATAEVDDDVFGADPTAVKLQSEVAKMMGKEAGLFVPSGTMGNLISVLVHCDVRGSEVILGNNSHIHIYENGGIATIGGVHPRPVKNNEDGTMDIDLIEDAIRDPRGELVYPTTRLICLENSHGNTGGRCLPVEYIDRVGELAKKHGLKLHIDGARIFNASVALGIPVDRLVQAADSVSVCLSKGIGAPVGSVIVGSETFITKARRLRKTLGGGMRQVGVICAAALVALQENLVKLEGDHKNAKVLAEGLNQIKGLRVNVAAVETNIIFFDIVEGSKISGEKLYKHLVERGVFVMLEGPSRMRIVLHHQISSSDVQYTLSCFQQAFSGLQEENGN</sequence>
<dbReference type="InterPro" id="IPR021788">
    <property type="entry name" value="CPP1-like"/>
</dbReference>
<accession>A0ABR0NB40</accession>
<dbReference type="NCBIfam" id="NF041359">
    <property type="entry name" value="GntG_guanitoxin"/>
    <property type="match status" value="1"/>
</dbReference>
<dbReference type="SUPFAM" id="SSF53383">
    <property type="entry name" value="PLP-dependent transferases"/>
    <property type="match status" value="1"/>
</dbReference>
<dbReference type="PANTHER" id="PTHR48097">
    <property type="entry name" value="L-THREONINE ALDOLASE-RELATED"/>
    <property type="match status" value="1"/>
</dbReference>
<feature type="transmembrane region" description="Helical" evidence="4">
    <location>
        <begin position="231"/>
        <end position="252"/>
    </location>
</feature>
<name>A0ABR0NB40_GOSAR</name>
<evidence type="ECO:0000256" key="1">
    <source>
        <dbReference type="ARBA" id="ARBA00001933"/>
    </source>
</evidence>
<comment type="similarity">
    <text evidence="2">Belongs to the threonine aldolase family.</text>
</comment>
<dbReference type="InterPro" id="IPR015424">
    <property type="entry name" value="PyrdxlP-dep_Trfase"/>
</dbReference>
<organism evidence="6 7">
    <name type="scientific">Gossypium arboreum</name>
    <name type="common">Tree cotton</name>
    <name type="synonym">Gossypium nanking</name>
    <dbReference type="NCBI Taxonomy" id="29729"/>
    <lineage>
        <taxon>Eukaryota</taxon>
        <taxon>Viridiplantae</taxon>
        <taxon>Streptophyta</taxon>
        <taxon>Embryophyta</taxon>
        <taxon>Tracheophyta</taxon>
        <taxon>Spermatophyta</taxon>
        <taxon>Magnoliopsida</taxon>
        <taxon>eudicotyledons</taxon>
        <taxon>Gunneridae</taxon>
        <taxon>Pentapetalae</taxon>
        <taxon>rosids</taxon>
        <taxon>malvids</taxon>
        <taxon>Malvales</taxon>
        <taxon>Malvaceae</taxon>
        <taxon>Malvoideae</taxon>
        <taxon>Gossypium</taxon>
    </lineage>
</organism>
<dbReference type="EMBL" id="JARKNE010000011">
    <property type="protein sequence ID" value="KAK5787050.1"/>
    <property type="molecule type" value="Genomic_DNA"/>
</dbReference>
<comment type="cofactor">
    <cofactor evidence="1">
        <name>pyridoxal 5'-phosphate</name>
        <dbReference type="ChEBI" id="CHEBI:597326"/>
    </cofactor>
</comment>
<dbReference type="Pfam" id="PF11833">
    <property type="entry name" value="CPP1-like"/>
    <property type="match status" value="1"/>
</dbReference>
<dbReference type="InterPro" id="IPR015422">
    <property type="entry name" value="PyrdxlP-dep_Trfase_small"/>
</dbReference>
<keyword evidence="4" id="KW-1133">Transmembrane helix</keyword>
<evidence type="ECO:0000256" key="2">
    <source>
        <dbReference type="ARBA" id="ARBA00006966"/>
    </source>
</evidence>
<evidence type="ECO:0000256" key="4">
    <source>
        <dbReference type="SAM" id="Phobius"/>
    </source>
</evidence>
<keyword evidence="4" id="KW-0812">Transmembrane</keyword>
<keyword evidence="7" id="KW-1185">Reference proteome</keyword>
<feature type="domain" description="Aromatic amino acid beta-eliminating lyase/threonine aldolase" evidence="5">
    <location>
        <begin position="297"/>
        <end position="584"/>
    </location>
</feature>
<reference evidence="6 7" key="1">
    <citation type="submission" date="2023-03" db="EMBL/GenBank/DDBJ databases">
        <title>WGS of Gossypium arboreum.</title>
        <authorList>
            <person name="Yu D."/>
        </authorList>
    </citation>
    <scope>NUCLEOTIDE SEQUENCE [LARGE SCALE GENOMIC DNA]</scope>
    <source>
        <tissue evidence="6">Leaf</tissue>
    </source>
</reference>
<proteinExistence type="inferred from homology"/>
<dbReference type="Proteomes" id="UP001358586">
    <property type="component" value="Chromosome 11"/>
</dbReference>
<evidence type="ECO:0000313" key="7">
    <source>
        <dbReference type="Proteomes" id="UP001358586"/>
    </source>
</evidence>
<dbReference type="InterPro" id="IPR023603">
    <property type="entry name" value="Low_specificity_L-TA-like"/>
</dbReference>
<dbReference type="CDD" id="cd06502">
    <property type="entry name" value="TA_like"/>
    <property type="match status" value="1"/>
</dbReference>